<feature type="compositionally biased region" description="Basic and acidic residues" evidence="14">
    <location>
        <begin position="165"/>
        <end position="187"/>
    </location>
</feature>
<feature type="region of interest" description="Disordered" evidence="14">
    <location>
        <begin position="411"/>
        <end position="476"/>
    </location>
</feature>
<dbReference type="AlphaFoldDB" id="A0A060XHZ5"/>
<feature type="domain" description="C2H2-type" evidence="15">
    <location>
        <begin position="485"/>
        <end position="513"/>
    </location>
</feature>
<keyword evidence="11" id="KW-0539">Nucleus</keyword>
<keyword evidence="10" id="KW-0804">Transcription</keyword>
<feature type="domain" description="C2H2-type" evidence="15">
    <location>
        <begin position="595"/>
        <end position="622"/>
    </location>
</feature>
<keyword evidence="5" id="KW-0677">Repeat</keyword>
<evidence type="ECO:0000256" key="4">
    <source>
        <dbReference type="ARBA" id="ARBA00022723"/>
    </source>
</evidence>
<dbReference type="SUPFAM" id="SSF57667">
    <property type="entry name" value="beta-beta-alpha zinc fingers"/>
    <property type="match status" value="6"/>
</dbReference>
<organism evidence="16 17">
    <name type="scientific">Oncorhynchus mykiss</name>
    <name type="common">Rainbow trout</name>
    <name type="synonym">Salmo gairdneri</name>
    <dbReference type="NCBI Taxonomy" id="8022"/>
    <lineage>
        <taxon>Eukaryota</taxon>
        <taxon>Metazoa</taxon>
        <taxon>Chordata</taxon>
        <taxon>Craniata</taxon>
        <taxon>Vertebrata</taxon>
        <taxon>Euteleostomi</taxon>
        <taxon>Actinopterygii</taxon>
        <taxon>Neopterygii</taxon>
        <taxon>Teleostei</taxon>
        <taxon>Protacanthopterygii</taxon>
        <taxon>Salmoniformes</taxon>
        <taxon>Salmonidae</taxon>
        <taxon>Salmoninae</taxon>
        <taxon>Oncorhynchus</taxon>
    </lineage>
</organism>
<evidence type="ECO:0000256" key="3">
    <source>
        <dbReference type="ARBA" id="ARBA00006991"/>
    </source>
</evidence>
<dbReference type="GO" id="GO:0010468">
    <property type="term" value="P:regulation of gene expression"/>
    <property type="evidence" value="ECO:0007669"/>
    <property type="project" value="TreeGrafter"/>
</dbReference>
<dbReference type="FunFam" id="3.30.160.60:FF:000100">
    <property type="entry name" value="Zinc finger 45-like"/>
    <property type="match status" value="1"/>
</dbReference>
<dbReference type="InterPro" id="IPR036236">
    <property type="entry name" value="Znf_C2H2_sf"/>
</dbReference>
<evidence type="ECO:0000256" key="10">
    <source>
        <dbReference type="ARBA" id="ARBA00023163"/>
    </source>
</evidence>
<evidence type="ECO:0000256" key="14">
    <source>
        <dbReference type="SAM" id="MobiDB-lite"/>
    </source>
</evidence>
<evidence type="ECO:0000256" key="5">
    <source>
        <dbReference type="ARBA" id="ARBA00022737"/>
    </source>
</evidence>
<keyword evidence="4" id="KW-0479">Metal-binding</keyword>
<dbReference type="STRING" id="8022.A0A060XHZ5"/>
<feature type="domain" description="C2H2-type" evidence="15">
    <location>
        <begin position="514"/>
        <end position="537"/>
    </location>
</feature>
<dbReference type="FunFam" id="3.30.160.60:FF:000446">
    <property type="entry name" value="Zinc finger protein"/>
    <property type="match status" value="1"/>
</dbReference>
<dbReference type="Gene3D" id="3.30.160.60">
    <property type="entry name" value="Classic Zinc Finger"/>
    <property type="match status" value="9"/>
</dbReference>
<evidence type="ECO:0000313" key="17">
    <source>
        <dbReference type="Proteomes" id="UP000193380"/>
    </source>
</evidence>
<dbReference type="InterPro" id="IPR050331">
    <property type="entry name" value="Zinc_finger"/>
</dbReference>
<sequence length="677" mass="78561">MDILASAAVTEICKLVEDCCGALRAEVSQSKEQIKILQKQLSLAESSYGSVSCKEGQTPVSSGSPINNSISGNSPADNEDDADDTHDDEDFQQFFVSEVEFPPEQQHCKQEWIPSLGKDDWNPIQIKEEQGEFSIIQEEEDTVFTPAWVKSDYDQYSTQSSQTQSEKDRMDSTEQIKREPKEDDSWTEKGQSSKGRKSMDLKSPVERRHTEVQPFCCSDCGERFTQMGELDAHRKAHTAEKQHRCGECGKCFTQVGYLNYHRKTHTGEKPHRCHDCGKCFFRVGDLTLHMRIHTGEKPLCCQIFRAVAKTISEYQDNVNLSKEDNGRLQGLLDVILKPEIKLYRADFEQFIVSEVEFPPEQQHFEQEWSPDLGQDDWNPIQIKEEQGEFSIIQEEEDSVFTPAWVKSDYDQYSTQSTQTQSEEYKDRTKPKVVDYSKPTRGSWPQPKSRRTPTENRKSFISSKRRKSMDLKSPVQRRRHTEEKSFCCSDCGECFTQMGKLNSHRIMIHSRGNQFRCDECGKCFAQWGYLNSHMRIHTRVNCGKIFTQSDRFEPSLTTLKDRTGEKLYCCGECGKYFSNTGSLNYHRRSHTEKKSHRCHDCGKCFYKCMDLNIHRRIHTGEKPYRCQFCGKCYNQQTSLSYHMRNHTETSCNCHYCGKYIRHKGNLTAHMRIHTRKIR</sequence>
<feature type="compositionally biased region" description="Acidic residues" evidence="14">
    <location>
        <begin position="77"/>
        <end position="87"/>
    </location>
</feature>
<keyword evidence="13" id="KW-0175">Coiled coil</keyword>
<gene>
    <name evidence="16" type="ORF">GSONMT00062837001</name>
</gene>
<dbReference type="EMBL" id="FR905405">
    <property type="protein sequence ID" value="CDQ79081.1"/>
    <property type="molecule type" value="Genomic_DNA"/>
</dbReference>
<proteinExistence type="inferred from homology"/>
<dbReference type="InterPro" id="IPR013087">
    <property type="entry name" value="Znf_C2H2_type"/>
</dbReference>
<keyword evidence="6 12" id="KW-0863">Zinc-finger</keyword>
<dbReference type="Pfam" id="PF00096">
    <property type="entry name" value="zf-C2H2"/>
    <property type="match status" value="6"/>
</dbReference>
<comment type="subcellular location">
    <subcellularLocation>
        <location evidence="2">Nucleus</location>
    </subcellularLocation>
</comment>
<evidence type="ECO:0000256" key="8">
    <source>
        <dbReference type="ARBA" id="ARBA00023015"/>
    </source>
</evidence>
<evidence type="ECO:0000256" key="1">
    <source>
        <dbReference type="ARBA" id="ARBA00003767"/>
    </source>
</evidence>
<dbReference type="PROSITE" id="PS00028">
    <property type="entry name" value="ZINC_FINGER_C2H2_1"/>
    <property type="match status" value="9"/>
</dbReference>
<keyword evidence="8" id="KW-0805">Transcription regulation</keyword>
<dbReference type="Proteomes" id="UP000193380">
    <property type="component" value="Chromosome 18"/>
</dbReference>
<feature type="coiled-coil region" evidence="13">
    <location>
        <begin position="20"/>
        <end position="47"/>
    </location>
</feature>
<feature type="compositionally biased region" description="Low complexity" evidence="14">
    <location>
        <begin position="411"/>
        <end position="421"/>
    </location>
</feature>
<evidence type="ECO:0000256" key="2">
    <source>
        <dbReference type="ARBA" id="ARBA00004123"/>
    </source>
</evidence>
<comment type="similarity">
    <text evidence="3">Belongs to the krueppel C2H2-type zinc-finger protein family.</text>
</comment>
<dbReference type="FunFam" id="3.30.160.60:FF:000478">
    <property type="entry name" value="Zinc finger protein 133"/>
    <property type="match status" value="1"/>
</dbReference>
<feature type="region of interest" description="Disordered" evidence="14">
    <location>
        <begin position="155"/>
        <end position="206"/>
    </location>
</feature>
<dbReference type="GO" id="GO:0005634">
    <property type="term" value="C:nucleus"/>
    <property type="evidence" value="ECO:0007669"/>
    <property type="project" value="UniProtKB-SubCell"/>
</dbReference>
<feature type="domain" description="C2H2-type" evidence="15">
    <location>
        <begin position="623"/>
        <end position="646"/>
    </location>
</feature>
<evidence type="ECO:0000256" key="11">
    <source>
        <dbReference type="ARBA" id="ARBA00023242"/>
    </source>
</evidence>
<feature type="compositionally biased region" description="Low complexity" evidence="14">
    <location>
        <begin position="61"/>
        <end position="76"/>
    </location>
</feature>
<feature type="domain" description="C2H2-type" evidence="15">
    <location>
        <begin position="271"/>
        <end position="298"/>
    </location>
</feature>
<protein>
    <recommendedName>
        <fullName evidence="15">C2H2-type domain-containing protein</fullName>
    </recommendedName>
</protein>
<dbReference type="PROSITE" id="PS50157">
    <property type="entry name" value="ZINC_FINGER_C2H2_2"/>
    <property type="match status" value="9"/>
</dbReference>
<dbReference type="FunFam" id="3.30.160.60:FF:000383">
    <property type="entry name" value="Uncharacterized protein"/>
    <property type="match status" value="1"/>
</dbReference>
<evidence type="ECO:0000256" key="12">
    <source>
        <dbReference type="PROSITE-ProRule" id="PRU00042"/>
    </source>
</evidence>
<dbReference type="PANTHER" id="PTHR16515:SF57">
    <property type="entry name" value="ZINC FINGER PROTEIN 154-LIKE"/>
    <property type="match status" value="1"/>
</dbReference>
<feature type="compositionally biased region" description="Low complexity" evidence="14">
    <location>
        <begin position="155"/>
        <end position="164"/>
    </location>
</feature>
<dbReference type="FunFam" id="3.30.160.60:FF:001119">
    <property type="entry name" value="zinc finger protein 408"/>
    <property type="match status" value="1"/>
</dbReference>
<accession>A0A060XHZ5</accession>
<name>A0A060XHZ5_ONCMY</name>
<dbReference type="PANTHER" id="PTHR16515">
    <property type="entry name" value="PR DOMAIN ZINC FINGER PROTEIN"/>
    <property type="match status" value="1"/>
</dbReference>
<evidence type="ECO:0000313" key="16">
    <source>
        <dbReference type="EMBL" id="CDQ79081.1"/>
    </source>
</evidence>
<keyword evidence="7" id="KW-0862">Zinc</keyword>
<evidence type="ECO:0000256" key="9">
    <source>
        <dbReference type="ARBA" id="ARBA00023125"/>
    </source>
</evidence>
<evidence type="ECO:0000259" key="15">
    <source>
        <dbReference type="PROSITE" id="PS50157"/>
    </source>
</evidence>
<keyword evidence="9" id="KW-0238">DNA-binding</keyword>
<evidence type="ECO:0000256" key="6">
    <source>
        <dbReference type="ARBA" id="ARBA00022771"/>
    </source>
</evidence>
<dbReference type="FunFam" id="3.30.160.60:FF:000097">
    <property type="entry name" value="Zinc finger protein"/>
    <property type="match status" value="1"/>
</dbReference>
<evidence type="ECO:0000256" key="7">
    <source>
        <dbReference type="ARBA" id="ARBA00022833"/>
    </source>
</evidence>
<comment type="function">
    <text evidence="1">May be involved in transcriptional regulation.</text>
</comment>
<feature type="domain" description="C2H2-type" evidence="15">
    <location>
        <begin position="567"/>
        <end position="594"/>
    </location>
</feature>
<evidence type="ECO:0000256" key="13">
    <source>
        <dbReference type="SAM" id="Coils"/>
    </source>
</evidence>
<feature type="compositionally biased region" description="Basic and acidic residues" evidence="14">
    <location>
        <begin position="197"/>
        <end position="206"/>
    </location>
</feature>
<dbReference type="SMART" id="SM00355">
    <property type="entry name" value="ZnF_C2H2"/>
    <property type="match status" value="9"/>
</dbReference>
<dbReference type="GO" id="GO:0008270">
    <property type="term" value="F:zinc ion binding"/>
    <property type="evidence" value="ECO:0007669"/>
    <property type="project" value="UniProtKB-KW"/>
</dbReference>
<dbReference type="GO" id="GO:0003677">
    <property type="term" value="F:DNA binding"/>
    <property type="evidence" value="ECO:0007669"/>
    <property type="project" value="UniProtKB-KW"/>
</dbReference>
<reference evidence="16 17" key="1">
    <citation type="journal article" date="2014" name="Nat. Commun.">
        <title>The rainbow trout genome provides novel insights into evolution after whole-genome duplication in vertebrates.</title>
        <authorList>
            <person name="Berthelot C."/>
            <person name="Brunet F."/>
            <person name="Chalopin D."/>
            <person name="Juanchich A."/>
            <person name="Bernard M."/>
            <person name="Noel B."/>
            <person name="Bento P."/>
            <person name="Da Silva C."/>
            <person name="Labadie K."/>
            <person name="Alberti A."/>
            <person name="Aury J.M."/>
            <person name="Louis A."/>
            <person name="Dehais P."/>
            <person name="Bardou P."/>
            <person name="Montfort J."/>
            <person name="Klopp C."/>
            <person name="Cabau C."/>
            <person name="Gaspin C."/>
            <person name="Thorgaard G.H."/>
            <person name="Boussaha M."/>
            <person name="Quillet E."/>
            <person name="Guyomard R."/>
            <person name="Galiana D."/>
            <person name="Bobe J."/>
            <person name="Volff J.N."/>
            <person name="Genet C."/>
            <person name="Wincker P."/>
            <person name="Jaillon O."/>
            <person name="Roest Crollius H."/>
            <person name="Guiguen Y."/>
        </authorList>
    </citation>
    <scope>NUCLEOTIDE SEQUENCE [LARGE SCALE GENOMIC DNA]</scope>
</reference>
<feature type="domain" description="C2H2-type" evidence="15">
    <location>
        <begin position="243"/>
        <end position="270"/>
    </location>
</feature>
<feature type="domain" description="C2H2-type" evidence="15">
    <location>
        <begin position="215"/>
        <end position="242"/>
    </location>
</feature>
<feature type="domain" description="C2H2-type" evidence="15">
    <location>
        <begin position="648"/>
        <end position="677"/>
    </location>
</feature>
<feature type="region of interest" description="Disordered" evidence="14">
    <location>
        <begin position="54"/>
        <end position="87"/>
    </location>
</feature>
<feature type="compositionally biased region" description="Basic and acidic residues" evidence="14">
    <location>
        <begin position="422"/>
        <end position="434"/>
    </location>
</feature>
<dbReference type="PaxDb" id="8022-A0A060XHZ5"/>